<accession>A0ABY5BGC8</accession>
<dbReference type="RefSeq" id="WP_252836748.1">
    <property type="nucleotide sequence ID" value="NZ_CP099587.1"/>
</dbReference>
<organism evidence="1 2">
    <name type="scientific">Burkholderia glumae</name>
    <name type="common">Pseudomonas glumae</name>
    <dbReference type="NCBI Taxonomy" id="337"/>
    <lineage>
        <taxon>Bacteria</taxon>
        <taxon>Pseudomonadati</taxon>
        <taxon>Pseudomonadota</taxon>
        <taxon>Betaproteobacteria</taxon>
        <taxon>Burkholderiales</taxon>
        <taxon>Burkholderiaceae</taxon>
        <taxon>Burkholderia</taxon>
    </lineage>
</organism>
<evidence type="ECO:0000313" key="2">
    <source>
        <dbReference type="Proteomes" id="UP001056386"/>
    </source>
</evidence>
<keyword evidence="2" id="KW-1185">Reference proteome</keyword>
<sequence length="93" mass="10622">MFAKHPDDYLQPRKCAGCGGTRFRVIPDMARDRGRCEHCTCLGYLWGDDFTASRPPHRRGSRFCYYRADGTLRMPGDPDFEDPNYEPDTADAA</sequence>
<protein>
    <submittedName>
        <fullName evidence="1">Uncharacterized protein</fullName>
    </submittedName>
</protein>
<dbReference type="Proteomes" id="UP001056386">
    <property type="component" value="Chromosome 1"/>
</dbReference>
<dbReference type="EMBL" id="CP099587">
    <property type="protein sequence ID" value="USS45104.1"/>
    <property type="molecule type" value="Genomic_DNA"/>
</dbReference>
<gene>
    <name evidence="1" type="ORF">NFI99_26300</name>
</gene>
<name>A0ABY5BGC8_BURGL</name>
<reference evidence="1" key="1">
    <citation type="submission" date="2022-06" db="EMBL/GenBank/DDBJ databases">
        <title>Draft genome sequence of Burkholderia glumae strain GR20004 isolated from rice panicle showing bacterial panicle blight.</title>
        <authorList>
            <person name="Choi S.Y."/>
            <person name="Lee Y.H."/>
        </authorList>
    </citation>
    <scope>NUCLEOTIDE SEQUENCE</scope>
    <source>
        <strain evidence="1">GR20004</strain>
    </source>
</reference>
<evidence type="ECO:0000313" key="1">
    <source>
        <dbReference type="EMBL" id="USS45104.1"/>
    </source>
</evidence>
<proteinExistence type="predicted"/>